<proteinExistence type="predicted"/>
<reference evidence="1" key="1">
    <citation type="journal article" date="2021" name="Mol. Ecol. Resour.">
        <title>Apolygus lucorum genome provides insights into omnivorousness and mesophyll feeding.</title>
        <authorList>
            <person name="Liu Y."/>
            <person name="Liu H."/>
            <person name="Wang H."/>
            <person name="Huang T."/>
            <person name="Liu B."/>
            <person name="Yang B."/>
            <person name="Yin L."/>
            <person name="Li B."/>
            <person name="Zhang Y."/>
            <person name="Zhang S."/>
            <person name="Jiang F."/>
            <person name="Zhang X."/>
            <person name="Ren Y."/>
            <person name="Wang B."/>
            <person name="Wang S."/>
            <person name="Lu Y."/>
            <person name="Wu K."/>
            <person name="Fan W."/>
            <person name="Wang G."/>
        </authorList>
    </citation>
    <scope>NUCLEOTIDE SEQUENCE</scope>
    <source>
        <strain evidence="1">12Hb</strain>
    </source>
</reference>
<keyword evidence="2" id="KW-1185">Reference proteome</keyword>
<sequence>MTFHSQGKLAVCVLATLMLTLTVGQKSSVTRVEIDLLRLMDGNFSPTTLSTTLTLDNGTAVAVFSGDKLSYQIDSVYIMLANASEFIVEVEMNKAGTSKLSTFWAPHNPLDSQSGEVTFFLNNNSTWLGNATVKLPTIGGDLRYAMAAKLSGGDPEECSTYLCTYWLQNAALGLPDRYVLDKYLSVTGGW</sequence>
<dbReference type="Proteomes" id="UP000466442">
    <property type="component" value="Linkage Group LG1"/>
</dbReference>
<accession>A0A6A4KM56</accession>
<organism evidence="1 2">
    <name type="scientific">Apolygus lucorum</name>
    <name type="common">Small green plant bug</name>
    <name type="synonym">Lygocoris lucorum</name>
    <dbReference type="NCBI Taxonomy" id="248454"/>
    <lineage>
        <taxon>Eukaryota</taxon>
        <taxon>Metazoa</taxon>
        <taxon>Ecdysozoa</taxon>
        <taxon>Arthropoda</taxon>
        <taxon>Hexapoda</taxon>
        <taxon>Insecta</taxon>
        <taxon>Pterygota</taxon>
        <taxon>Neoptera</taxon>
        <taxon>Paraneoptera</taxon>
        <taxon>Hemiptera</taxon>
        <taxon>Heteroptera</taxon>
        <taxon>Panheteroptera</taxon>
        <taxon>Cimicomorpha</taxon>
        <taxon>Miridae</taxon>
        <taxon>Mirini</taxon>
        <taxon>Apolygus</taxon>
    </lineage>
</organism>
<name>A0A6A4KM56_APOLU</name>
<dbReference type="EMBL" id="WIXP02000001">
    <property type="protein sequence ID" value="KAF6216358.1"/>
    <property type="molecule type" value="Genomic_DNA"/>
</dbReference>
<gene>
    <name evidence="1" type="ORF">GE061_000699</name>
</gene>
<evidence type="ECO:0000313" key="2">
    <source>
        <dbReference type="Proteomes" id="UP000466442"/>
    </source>
</evidence>
<protein>
    <submittedName>
        <fullName evidence="1">Uncharacterized protein</fullName>
    </submittedName>
</protein>
<comment type="caution">
    <text evidence="1">The sequence shown here is derived from an EMBL/GenBank/DDBJ whole genome shotgun (WGS) entry which is preliminary data.</text>
</comment>
<evidence type="ECO:0000313" key="1">
    <source>
        <dbReference type="EMBL" id="KAF6216358.1"/>
    </source>
</evidence>
<dbReference type="AlphaFoldDB" id="A0A6A4KM56"/>